<dbReference type="Proteomes" id="UP000029488">
    <property type="component" value="Chromosome"/>
</dbReference>
<evidence type="ECO:0000313" key="5">
    <source>
        <dbReference type="Proteomes" id="UP000437575"/>
    </source>
</evidence>
<evidence type="ECO:0000313" key="1">
    <source>
        <dbReference type="EMBL" id="AIR10621.1"/>
    </source>
</evidence>
<evidence type="ECO:0000313" key="4">
    <source>
        <dbReference type="Proteomes" id="UP000029488"/>
    </source>
</evidence>
<dbReference type="RefSeq" id="WP_034983781.1">
    <property type="nucleotide sequence ID" value="NZ_CP007646.1"/>
</dbReference>
<dbReference type="AlphaFoldDB" id="A0A089QI15"/>
<dbReference type="KEGG" id="lsj:LSJ_0941c"/>
<evidence type="ECO:0000313" key="2">
    <source>
        <dbReference type="EMBL" id="MSE06350.1"/>
    </source>
</evidence>
<dbReference type="Proteomes" id="UP000467635">
    <property type="component" value="Unassembled WGS sequence"/>
</dbReference>
<protein>
    <submittedName>
        <fullName evidence="1">Uncharacterized protein</fullName>
    </submittedName>
</protein>
<evidence type="ECO:0000313" key="6">
    <source>
        <dbReference type="Proteomes" id="UP000467635"/>
    </source>
</evidence>
<evidence type="ECO:0000313" key="3">
    <source>
        <dbReference type="EMBL" id="MSE09185.1"/>
    </source>
</evidence>
<reference evidence="5 6" key="2">
    <citation type="submission" date="2019-11" db="EMBL/GenBank/DDBJ databases">
        <title>Draft Genome Sequence of Plant Growth-Promoting Rhizosphere-Associated Bacteria.</title>
        <authorList>
            <person name="Vasilyev I.Y."/>
            <person name="Radchenko V."/>
            <person name="Ilnitskaya E.V."/>
        </authorList>
    </citation>
    <scope>NUCLEOTIDE SEQUENCE [LARGE SCALE GENOMIC DNA]</scope>
    <source>
        <strain evidence="3 6">VRA_01-1sq_f</strain>
        <strain evidence="2 5">VRA_1sq_f</strain>
    </source>
</reference>
<reference evidence="1 4" key="1">
    <citation type="journal article" date="2014" name="BMC Genomics">
        <title>Unusual genome complexity in Lactobacillus salivarius JCM1046.</title>
        <authorList>
            <person name="Raftis E.J."/>
            <person name="Forde B.M."/>
            <person name="Claesson M.J."/>
            <person name="O'Toole P.W."/>
        </authorList>
    </citation>
    <scope>NUCLEOTIDE SEQUENCE [LARGE SCALE GENOMIC DNA]</scope>
    <source>
        <strain evidence="1 4">JCM1046</strain>
    </source>
</reference>
<gene>
    <name evidence="3" type="ORF">GKC33_10950</name>
    <name evidence="2" type="ORF">GKC34_11385</name>
    <name evidence="1" type="ORF">LSJ_0941c</name>
</gene>
<name>A0A089QI15_9LACO</name>
<proteinExistence type="predicted"/>
<organism evidence="1 4">
    <name type="scientific">Ligilactobacillus salivarius</name>
    <dbReference type="NCBI Taxonomy" id="1624"/>
    <lineage>
        <taxon>Bacteria</taxon>
        <taxon>Bacillati</taxon>
        <taxon>Bacillota</taxon>
        <taxon>Bacilli</taxon>
        <taxon>Lactobacillales</taxon>
        <taxon>Lactobacillaceae</taxon>
        <taxon>Ligilactobacillus</taxon>
    </lineage>
</organism>
<dbReference type="Proteomes" id="UP000437575">
    <property type="component" value="Unassembled WGS sequence"/>
</dbReference>
<dbReference type="EMBL" id="CP007646">
    <property type="protein sequence ID" value="AIR10621.1"/>
    <property type="molecule type" value="Genomic_DNA"/>
</dbReference>
<accession>A0A089QI15</accession>
<dbReference type="EMBL" id="WKKZ01000825">
    <property type="protein sequence ID" value="MSE06350.1"/>
    <property type="molecule type" value="Genomic_DNA"/>
</dbReference>
<sequence length="78" mass="9335">MRINEKTNIWDVMDIFNRKWCIVTMKDGRKERLYVVDVDYETFGYDMIIYNYTGSDSYGIDDIPFSKIDEIVINGDYL</sequence>
<dbReference type="EMBL" id="WKKX01000669">
    <property type="protein sequence ID" value="MSE09185.1"/>
    <property type="molecule type" value="Genomic_DNA"/>
</dbReference>